<protein>
    <submittedName>
        <fullName evidence="1">Uncharacterized protein</fullName>
    </submittedName>
</protein>
<reference evidence="1 2" key="1">
    <citation type="journal article" date="2012" name="Science">
        <title>The Paleozoic origin of enzymatic lignin decomposition reconstructed from 31 fungal genomes.</title>
        <authorList>
            <person name="Floudas D."/>
            <person name="Binder M."/>
            <person name="Riley R."/>
            <person name="Barry K."/>
            <person name="Blanchette R.A."/>
            <person name="Henrissat B."/>
            <person name="Martinez A.T."/>
            <person name="Otillar R."/>
            <person name="Spatafora J.W."/>
            <person name="Yadav J.S."/>
            <person name="Aerts A."/>
            <person name="Benoit I."/>
            <person name="Boyd A."/>
            <person name="Carlson A."/>
            <person name="Copeland A."/>
            <person name="Coutinho P.M."/>
            <person name="de Vries R.P."/>
            <person name="Ferreira P."/>
            <person name="Findley K."/>
            <person name="Foster B."/>
            <person name="Gaskell J."/>
            <person name="Glotzer D."/>
            <person name="Gorecki P."/>
            <person name="Heitman J."/>
            <person name="Hesse C."/>
            <person name="Hori C."/>
            <person name="Igarashi K."/>
            <person name="Jurgens J.A."/>
            <person name="Kallen N."/>
            <person name="Kersten P."/>
            <person name="Kohler A."/>
            <person name="Kuees U."/>
            <person name="Kumar T.K.A."/>
            <person name="Kuo A."/>
            <person name="LaButti K."/>
            <person name="Larrondo L.F."/>
            <person name="Lindquist E."/>
            <person name="Ling A."/>
            <person name="Lombard V."/>
            <person name="Lucas S."/>
            <person name="Lundell T."/>
            <person name="Martin R."/>
            <person name="McLaughlin D.J."/>
            <person name="Morgenstern I."/>
            <person name="Morin E."/>
            <person name="Murat C."/>
            <person name="Nagy L.G."/>
            <person name="Nolan M."/>
            <person name="Ohm R.A."/>
            <person name="Patyshakuliyeva A."/>
            <person name="Rokas A."/>
            <person name="Ruiz-Duenas F.J."/>
            <person name="Sabat G."/>
            <person name="Salamov A."/>
            <person name="Samejima M."/>
            <person name="Schmutz J."/>
            <person name="Slot J.C."/>
            <person name="St John F."/>
            <person name="Stenlid J."/>
            <person name="Sun H."/>
            <person name="Sun S."/>
            <person name="Syed K."/>
            <person name="Tsang A."/>
            <person name="Wiebenga A."/>
            <person name="Young D."/>
            <person name="Pisabarro A."/>
            <person name="Eastwood D.C."/>
            <person name="Martin F."/>
            <person name="Cullen D."/>
            <person name="Grigoriev I.V."/>
            <person name="Hibbett D.S."/>
        </authorList>
    </citation>
    <scope>NUCLEOTIDE SEQUENCE [LARGE SCALE GENOMIC DNA]</scope>
    <source>
        <strain evidence="1 2">DJM-731 SS1</strain>
    </source>
</reference>
<dbReference type="Proteomes" id="UP000030653">
    <property type="component" value="Unassembled WGS sequence"/>
</dbReference>
<name>M5G1D0_DACPD</name>
<evidence type="ECO:0000313" key="1">
    <source>
        <dbReference type="EMBL" id="EJU02000.1"/>
    </source>
</evidence>
<proteinExistence type="predicted"/>
<dbReference type="OrthoDB" id="3358172at2759"/>
<accession>M5G1D0</accession>
<evidence type="ECO:0000313" key="2">
    <source>
        <dbReference type="Proteomes" id="UP000030653"/>
    </source>
</evidence>
<dbReference type="AlphaFoldDB" id="M5G1D0"/>
<sequence>MAFNPRYASTADPRALRATKSMAVFGGSMKQPGAGLRDAAYVSPFMTFRPIPGVPEPPFQYFPPTGSGSVALKGENGYLDRQRPAPPPFHHARPKAPLELLGRLPRPRPVDLLRDDMEKKMDDAFLSMPEDCQECVRMQVTQELWLKKMMDDEDAIIDTKMKYLVAMLEWLGNLQNGAHFLGFAQRVMDATLRFILANRGL</sequence>
<dbReference type="EMBL" id="JH795863">
    <property type="protein sequence ID" value="EJU02000.1"/>
    <property type="molecule type" value="Genomic_DNA"/>
</dbReference>
<organism evidence="1 2">
    <name type="scientific">Dacryopinax primogenitus (strain DJM 731)</name>
    <name type="common">Brown rot fungus</name>
    <dbReference type="NCBI Taxonomy" id="1858805"/>
    <lineage>
        <taxon>Eukaryota</taxon>
        <taxon>Fungi</taxon>
        <taxon>Dikarya</taxon>
        <taxon>Basidiomycota</taxon>
        <taxon>Agaricomycotina</taxon>
        <taxon>Dacrymycetes</taxon>
        <taxon>Dacrymycetales</taxon>
        <taxon>Dacrymycetaceae</taxon>
        <taxon>Dacryopinax</taxon>
    </lineage>
</organism>
<gene>
    <name evidence="1" type="ORF">DACRYDRAFT_22402</name>
</gene>
<dbReference type="RefSeq" id="XP_040628897.1">
    <property type="nucleotide sequence ID" value="XM_040772781.1"/>
</dbReference>
<dbReference type="GeneID" id="63687843"/>
<dbReference type="HOGENOM" id="CLU_1360354_0_0_1"/>
<keyword evidence="2" id="KW-1185">Reference proteome</keyword>